<name>A0ACB6RYY6_9PLEO</name>
<proteinExistence type="predicted"/>
<accession>A0ACB6RYY6</accession>
<protein>
    <submittedName>
        <fullName evidence="1">Phospholipase D/nuclease</fullName>
    </submittedName>
</protein>
<dbReference type="Proteomes" id="UP000799754">
    <property type="component" value="Unassembled WGS sequence"/>
</dbReference>
<gene>
    <name evidence="1" type="ORF">BU25DRAFT_343684</name>
</gene>
<evidence type="ECO:0000313" key="2">
    <source>
        <dbReference type="Proteomes" id="UP000799754"/>
    </source>
</evidence>
<comment type="caution">
    <text evidence="1">The sequence shown here is derived from an EMBL/GenBank/DDBJ whole genome shotgun (WGS) entry which is preliminary data.</text>
</comment>
<reference evidence="1" key="1">
    <citation type="journal article" date="2020" name="Stud. Mycol.">
        <title>101 Dothideomycetes genomes: a test case for predicting lifestyles and emergence of pathogens.</title>
        <authorList>
            <person name="Haridas S."/>
            <person name="Albert R."/>
            <person name="Binder M."/>
            <person name="Bloem J."/>
            <person name="Labutti K."/>
            <person name="Salamov A."/>
            <person name="Andreopoulos B."/>
            <person name="Baker S."/>
            <person name="Barry K."/>
            <person name="Bills G."/>
            <person name="Bluhm B."/>
            <person name="Cannon C."/>
            <person name="Castanera R."/>
            <person name="Culley D."/>
            <person name="Daum C."/>
            <person name="Ezra D."/>
            <person name="Gonzalez J."/>
            <person name="Henrissat B."/>
            <person name="Kuo A."/>
            <person name="Liang C."/>
            <person name="Lipzen A."/>
            <person name="Lutzoni F."/>
            <person name="Magnuson J."/>
            <person name="Mondo S."/>
            <person name="Nolan M."/>
            <person name="Ohm R."/>
            <person name="Pangilinan J."/>
            <person name="Park H.-J."/>
            <person name="Ramirez L."/>
            <person name="Alfaro M."/>
            <person name="Sun H."/>
            <person name="Tritt A."/>
            <person name="Yoshinaga Y."/>
            <person name="Zwiers L.-H."/>
            <person name="Turgeon B."/>
            <person name="Goodwin S."/>
            <person name="Spatafora J."/>
            <person name="Crous P."/>
            <person name="Grigoriev I."/>
        </authorList>
    </citation>
    <scope>NUCLEOTIDE SEQUENCE</scope>
    <source>
        <strain evidence="1">CBS 525.71</strain>
    </source>
</reference>
<organism evidence="1 2">
    <name type="scientific">Macroventuria anomochaeta</name>
    <dbReference type="NCBI Taxonomy" id="301207"/>
    <lineage>
        <taxon>Eukaryota</taxon>
        <taxon>Fungi</taxon>
        <taxon>Dikarya</taxon>
        <taxon>Ascomycota</taxon>
        <taxon>Pezizomycotina</taxon>
        <taxon>Dothideomycetes</taxon>
        <taxon>Pleosporomycetidae</taxon>
        <taxon>Pleosporales</taxon>
        <taxon>Pleosporineae</taxon>
        <taxon>Didymellaceae</taxon>
        <taxon>Macroventuria</taxon>
    </lineage>
</organism>
<dbReference type="EMBL" id="MU006721">
    <property type="protein sequence ID" value="KAF2626472.1"/>
    <property type="molecule type" value="Genomic_DNA"/>
</dbReference>
<evidence type="ECO:0000313" key="1">
    <source>
        <dbReference type="EMBL" id="KAF2626472.1"/>
    </source>
</evidence>
<keyword evidence="2" id="KW-1185">Reference proteome</keyword>
<sequence length="595" mass="67320">MSLNQPVSPPVSRRKTPIPASSSLLAPAPTWSFDDVPKPTLTFPPSQPSPRHKQANQSAASSSEASKQENVDAVAGSNIRRIASPLQLTRIRDLAPHQNVDTVELKNILGDPMIKECWNFNFLFDLDFVMQQFDEDVRDLVKVKIIHGFWRRDDERRIYLMETAEQYSNVELISAYLPDRYGTHHSKMLVLFRHDDCAQIIIHTANMISKDWTNMTQAVWRSPLLPLLTFNSMPNGPHTVGSGERFQVDLLRYLGRYEHRLRKLSEQLAIYDFSTVKAAFLSSTPSGSSRQVVSEANPTQQTSFGWLGLQEILSAVPIAAQKHSKTRPHIVLQVSSIATLGAAPTWLSHFQSMLSRTRTPRQFSNKTEPKFNVIFPTPEELRTSLDGYESGASIHTKVQSPQQQKQLQYLLPLFCHWKQPSSSISAPSTGLRKEAHRGPAAPHIKTYIRFTDETHESIDWALLTSANLSKQAWGDVADKQGKIWIQSYETGVLVWPELFGERESKVSMVPVFGKDALQTEDEIDVQPRQSETKPESDKGKAPVHNLVKKQVVVGLRMPYDLPLSSYAAKDMPWCATQEYSEPDWKGRTWKGFQPR</sequence>